<protein>
    <recommendedName>
        <fullName evidence="3">Reverse transcriptase zinc-binding domain-containing protein</fullName>
    </recommendedName>
</protein>
<sequence>MVKGKGCQQCFFFHKAVKIKAKRKIGGHWFKEPKEIKEGLFNFFKNHFDCPTRRWKMELDLKFRKLNKERSMKLEEPFSMEESKEAVWSCNESKAPGLDDFNLCFFRKCWEIVKNDLFRLMFDFFHIRKA</sequence>
<accession>A0A5D2QKD1</accession>
<evidence type="ECO:0000313" key="1">
    <source>
        <dbReference type="EMBL" id="TYI29097.1"/>
    </source>
</evidence>
<gene>
    <name evidence="1" type="ORF">ES332_A05G292600v1</name>
</gene>
<keyword evidence="2" id="KW-1185">Reference proteome</keyword>
<dbReference type="AlphaFoldDB" id="A0A5D2QKD1"/>
<dbReference type="Proteomes" id="UP000322667">
    <property type="component" value="Chromosome A05"/>
</dbReference>
<organism evidence="1 2">
    <name type="scientific">Gossypium tomentosum</name>
    <name type="common">Hawaiian cotton</name>
    <name type="synonym">Gossypium sandvicense</name>
    <dbReference type="NCBI Taxonomy" id="34277"/>
    <lineage>
        <taxon>Eukaryota</taxon>
        <taxon>Viridiplantae</taxon>
        <taxon>Streptophyta</taxon>
        <taxon>Embryophyta</taxon>
        <taxon>Tracheophyta</taxon>
        <taxon>Spermatophyta</taxon>
        <taxon>Magnoliopsida</taxon>
        <taxon>eudicotyledons</taxon>
        <taxon>Gunneridae</taxon>
        <taxon>Pentapetalae</taxon>
        <taxon>rosids</taxon>
        <taxon>malvids</taxon>
        <taxon>Malvales</taxon>
        <taxon>Malvaceae</taxon>
        <taxon>Malvoideae</taxon>
        <taxon>Gossypium</taxon>
    </lineage>
</organism>
<proteinExistence type="predicted"/>
<evidence type="ECO:0000313" key="2">
    <source>
        <dbReference type="Proteomes" id="UP000322667"/>
    </source>
</evidence>
<reference evidence="1 2" key="1">
    <citation type="submission" date="2019-07" db="EMBL/GenBank/DDBJ databases">
        <title>WGS assembly of Gossypium tomentosum.</title>
        <authorList>
            <person name="Chen Z.J."/>
            <person name="Sreedasyam A."/>
            <person name="Ando A."/>
            <person name="Song Q."/>
            <person name="De L."/>
            <person name="Hulse-Kemp A."/>
            <person name="Ding M."/>
            <person name="Ye W."/>
            <person name="Kirkbride R."/>
            <person name="Jenkins J."/>
            <person name="Plott C."/>
            <person name="Lovell J."/>
            <person name="Lin Y.-M."/>
            <person name="Vaughn R."/>
            <person name="Liu B."/>
            <person name="Li W."/>
            <person name="Simpson S."/>
            <person name="Scheffler B."/>
            <person name="Saski C."/>
            <person name="Grover C."/>
            <person name="Hu G."/>
            <person name="Conover J."/>
            <person name="Carlson J."/>
            <person name="Shu S."/>
            <person name="Boston L."/>
            <person name="Williams M."/>
            <person name="Peterson D."/>
            <person name="Mcgee K."/>
            <person name="Jones D."/>
            <person name="Wendel J."/>
            <person name="Stelly D."/>
            <person name="Grimwood J."/>
            <person name="Schmutz J."/>
        </authorList>
    </citation>
    <scope>NUCLEOTIDE SEQUENCE [LARGE SCALE GENOMIC DNA]</scope>
    <source>
        <strain evidence="1">7179.01</strain>
    </source>
</reference>
<name>A0A5D2QKD1_GOSTO</name>
<dbReference type="EMBL" id="CM017614">
    <property type="protein sequence ID" value="TYI29097.1"/>
    <property type="molecule type" value="Genomic_DNA"/>
</dbReference>
<evidence type="ECO:0008006" key="3">
    <source>
        <dbReference type="Google" id="ProtNLM"/>
    </source>
</evidence>